<protein>
    <recommendedName>
        <fullName evidence="4">DUF4476 domain-containing protein</fullName>
    </recommendedName>
</protein>
<sequence length="329" mass="36331">MAFTKESIFSKIGELLVELNDGYTALSESSEEESPAAILLLEAKAKFLAAHVEVFRQVSGATVEVAKPSASNSTFADQPVSPVEEVFFTPPIAFEEPADKQPVEDEIVEVETTSVVKNDEPAPVAAVVAPAEETTTEVVDRTEEPVAENLFTASSAQNSVEEKPQPVAAAEEKEEKVVVTTDRPEQLVEEEVVVNEVVQEPKEIVIEDKPAAVEEPKPTRPLTLNEMLQQQRRAGFAQSPAATTQPVKSQEKVVDLKSIINLNDKLLFIKDLFNGYSLAYSEAIELLNRYSTFAEADVFLQTNYALKNNWSDKPQTVEKLYAVLRKKFM</sequence>
<evidence type="ECO:0000313" key="3">
    <source>
        <dbReference type="Proteomes" id="UP001597525"/>
    </source>
</evidence>
<gene>
    <name evidence="2" type="ORF">ACFS7Y_19935</name>
</gene>
<feature type="compositionally biased region" description="Basic and acidic residues" evidence="1">
    <location>
        <begin position="160"/>
        <end position="173"/>
    </location>
</feature>
<feature type="region of interest" description="Disordered" evidence="1">
    <location>
        <begin position="152"/>
        <end position="173"/>
    </location>
</feature>
<name>A0ABW6BM34_9SPHI</name>
<proteinExistence type="predicted"/>
<keyword evidence="3" id="KW-1185">Reference proteome</keyword>
<organism evidence="2 3">
    <name type="scientific">Sphingobacterium bambusae</name>
    <dbReference type="NCBI Taxonomy" id="662858"/>
    <lineage>
        <taxon>Bacteria</taxon>
        <taxon>Pseudomonadati</taxon>
        <taxon>Bacteroidota</taxon>
        <taxon>Sphingobacteriia</taxon>
        <taxon>Sphingobacteriales</taxon>
        <taxon>Sphingobacteriaceae</taxon>
        <taxon>Sphingobacterium</taxon>
    </lineage>
</organism>
<dbReference type="RefSeq" id="WP_320185506.1">
    <property type="nucleotide sequence ID" value="NZ_CP138332.1"/>
</dbReference>
<comment type="caution">
    <text evidence="2">The sequence shown here is derived from an EMBL/GenBank/DDBJ whole genome shotgun (WGS) entry which is preliminary data.</text>
</comment>
<evidence type="ECO:0000313" key="2">
    <source>
        <dbReference type="EMBL" id="MFD2969673.1"/>
    </source>
</evidence>
<dbReference type="EMBL" id="JBHUPB010000014">
    <property type="protein sequence ID" value="MFD2969673.1"/>
    <property type="molecule type" value="Genomic_DNA"/>
</dbReference>
<evidence type="ECO:0000256" key="1">
    <source>
        <dbReference type="SAM" id="MobiDB-lite"/>
    </source>
</evidence>
<reference evidence="3" key="1">
    <citation type="journal article" date="2019" name="Int. J. Syst. Evol. Microbiol.">
        <title>The Global Catalogue of Microorganisms (GCM) 10K type strain sequencing project: providing services to taxonomists for standard genome sequencing and annotation.</title>
        <authorList>
            <consortium name="The Broad Institute Genomics Platform"/>
            <consortium name="The Broad Institute Genome Sequencing Center for Infectious Disease"/>
            <person name="Wu L."/>
            <person name="Ma J."/>
        </authorList>
    </citation>
    <scope>NUCLEOTIDE SEQUENCE [LARGE SCALE GENOMIC DNA]</scope>
    <source>
        <strain evidence="3">KCTC 22814</strain>
    </source>
</reference>
<dbReference type="Proteomes" id="UP001597525">
    <property type="component" value="Unassembled WGS sequence"/>
</dbReference>
<evidence type="ECO:0008006" key="4">
    <source>
        <dbReference type="Google" id="ProtNLM"/>
    </source>
</evidence>
<accession>A0ABW6BM34</accession>